<dbReference type="Proteomes" id="UP000294508">
    <property type="component" value="Unassembled WGS sequence"/>
</dbReference>
<evidence type="ECO:0000313" key="1">
    <source>
        <dbReference type="EMBL" id="TCO20547.1"/>
    </source>
</evidence>
<dbReference type="RefSeq" id="WP_132213054.1">
    <property type="nucleotide sequence ID" value="NZ_SLWN01000012.1"/>
</dbReference>
<evidence type="ECO:0000313" key="2">
    <source>
        <dbReference type="Proteomes" id="UP000294508"/>
    </source>
</evidence>
<keyword evidence="2" id="KW-1185">Reference proteome</keyword>
<evidence type="ECO:0008006" key="3">
    <source>
        <dbReference type="Google" id="ProtNLM"/>
    </source>
</evidence>
<sequence>MTLIAVTRFEAVDTVTADEVRNRHTALVGAVRAARPGLTEARLGQLEDGKWVGVWRWDSADSLKAVRELVPTMPEVKQAFEVVREGSAVVDEISVVDEL</sequence>
<dbReference type="AlphaFoldDB" id="A0A4R2H4Z8"/>
<dbReference type="EMBL" id="SLWN01000012">
    <property type="protein sequence ID" value="TCO20547.1"/>
    <property type="molecule type" value="Genomic_DNA"/>
</dbReference>
<organism evidence="1 2">
    <name type="scientific">Kribbella steppae</name>
    <dbReference type="NCBI Taxonomy" id="2512223"/>
    <lineage>
        <taxon>Bacteria</taxon>
        <taxon>Bacillati</taxon>
        <taxon>Actinomycetota</taxon>
        <taxon>Actinomycetes</taxon>
        <taxon>Propionibacteriales</taxon>
        <taxon>Kribbellaceae</taxon>
        <taxon>Kribbella</taxon>
    </lineage>
</organism>
<protein>
    <recommendedName>
        <fullName evidence="3">Antibiotic biosynthesis monooxygenase</fullName>
    </recommendedName>
</protein>
<accession>A0A4R2H4Z8</accession>
<gene>
    <name evidence="1" type="ORF">EV652_112293</name>
</gene>
<reference evidence="1 2" key="1">
    <citation type="journal article" date="2015" name="Stand. Genomic Sci.">
        <title>Genomic Encyclopedia of Bacterial and Archaeal Type Strains, Phase III: the genomes of soil and plant-associated and newly described type strains.</title>
        <authorList>
            <person name="Whitman W.B."/>
            <person name="Woyke T."/>
            <person name="Klenk H.P."/>
            <person name="Zhou Y."/>
            <person name="Lilburn T.G."/>
            <person name="Beck B.J."/>
            <person name="De Vos P."/>
            <person name="Vandamme P."/>
            <person name="Eisen J.A."/>
            <person name="Garrity G."/>
            <person name="Hugenholtz P."/>
            <person name="Kyrpides N.C."/>
        </authorList>
    </citation>
    <scope>NUCLEOTIDE SEQUENCE [LARGE SCALE GENOMIC DNA]</scope>
    <source>
        <strain evidence="1 2">VKM Ac-2572</strain>
    </source>
</reference>
<comment type="caution">
    <text evidence="1">The sequence shown here is derived from an EMBL/GenBank/DDBJ whole genome shotgun (WGS) entry which is preliminary data.</text>
</comment>
<name>A0A4R2H4Z8_9ACTN</name>
<dbReference type="OrthoDB" id="255603at2"/>
<proteinExistence type="predicted"/>